<dbReference type="Proteomes" id="UP001628193">
    <property type="component" value="Unassembled WGS sequence"/>
</dbReference>
<dbReference type="EMBL" id="BAAFGK010000005">
    <property type="protein sequence ID" value="GAB0058441.1"/>
    <property type="molecule type" value="Genomic_DNA"/>
</dbReference>
<reference evidence="1 2" key="2">
    <citation type="submission" date="2024-09" db="EMBL/GenBank/DDBJ databases">
        <title>Draft genome sequence of Candidatus Magnetaquicoccaceae bacterium FCR-1.</title>
        <authorList>
            <person name="Shimoshige H."/>
            <person name="Shimamura S."/>
            <person name="Taoka A."/>
            <person name="Kobayashi H."/>
            <person name="Maekawa T."/>
        </authorList>
    </citation>
    <scope>NUCLEOTIDE SEQUENCE [LARGE SCALE GENOMIC DNA]</scope>
    <source>
        <strain evidence="1 2">FCR-1</strain>
    </source>
</reference>
<dbReference type="RefSeq" id="WP_420906164.1">
    <property type="nucleotide sequence ID" value="NZ_BAAFGK010000005.1"/>
</dbReference>
<proteinExistence type="predicted"/>
<protein>
    <submittedName>
        <fullName evidence="1">Uncharacterized protein</fullName>
    </submittedName>
</protein>
<evidence type="ECO:0000313" key="1">
    <source>
        <dbReference type="EMBL" id="GAB0058441.1"/>
    </source>
</evidence>
<organism evidence="1 2">
    <name type="scientific">Candidatus Magnetaquiglobus chichijimensis</name>
    <dbReference type="NCBI Taxonomy" id="3141448"/>
    <lineage>
        <taxon>Bacteria</taxon>
        <taxon>Pseudomonadati</taxon>
        <taxon>Pseudomonadota</taxon>
        <taxon>Magnetococcia</taxon>
        <taxon>Magnetococcales</taxon>
        <taxon>Candidatus Magnetaquicoccaceae</taxon>
        <taxon>Candidatus Magnetaquiglobus</taxon>
    </lineage>
</organism>
<gene>
    <name evidence="1" type="ORF">SIID45300_02790</name>
</gene>
<accession>A0ABQ0CC14</accession>
<sequence>MEPALLRVAIESAFIDLYRASLIHKFVDAPSLPRKAAAVTAWLNRIKPMRIYGQQAIKGEFIWLDPFFALLVGYSIAWSEKLFSNQDKMNKSIYQYTLDIMVENCDDQKLIMYHLLWHAPNFRELSLIFKS</sequence>
<reference evidence="1 2" key="1">
    <citation type="submission" date="2024-05" db="EMBL/GenBank/DDBJ databases">
        <authorList>
            <consortium name="Candidatus Magnetaquicoccaceae bacterium FCR-1 genome sequencing consortium"/>
            <person name="Shimoshige H."/>
            <person name="Shimamura S."/>
            <person name="Taoka A."/>
            <person name="Kobayashi H."/>
            <person name="Maekawa T."/>
        </authorList>
    </citation>
    <scope>NUCLEOTIDE SEQUENCE [LARGE SCALE GENOMIC DNA]</scope>
    <source>
        <strain evidence="1 2">FCR-1</strain>
    </source>
</reference>
<evidence type="ECO:0000313" key="2">
    <source>
        <dbReference type="Proteomes" id="UP001628193"/>
    </source>
</evidence>
<comment type="caution">
    <text evidence="1">The sequence shown here is derived from an EMBL/GenBank/DDBJ whole genome shotgun (WGS) entry which is preliminary data.</text>
</comment>
<keyword evidence="2" id="KW-1185">Reference proteome</keyword>
<name>A0ABQ0CC14_9PROT</name>